<evidence type="ECO:0000313" key="1">
    <source>
        <dbReference type="EMBL" id="SEO67277.1"/>
    </source>
</evidence>
<dbReference type="AlphaFoldDB" id="A0A1H8RLY1"/>
<proteinExistence type="predicted"/>
<organism evidence="1 2">
    <name type="scientific">Propionispora vibrioides</name>
    <dbReference type="NCBI Taxonomy" id="112903"/>
    <lineage>
        <taxon>Bacteria</taxon>
        <taxon>Bacillati</taxon>
        <taxon>Bacillota</taxon>
        <taxon>Negativicutes</taxon>
        <taxon>Selenomonadales</taxon>
        <taxon>Sporomusaceae</taxon>
        <taxon>Propionispora</taxon>
    </lineage>
</organism>
<dbReference type="Pfam" id="PF19553">
    <property type="entry name" value="DUF6076"/>
    <property type="match status" value="1"/>
</dbReference>
<accession>A0A1H8RLY1</accession>
<dbReference type="EMBL" id="FODY01000004">
    <property type="protein sequence ID" value="SEO67277.1"/>
    <property type="molecule type" value="Genomic_DNA"/>
</dbReference>
<evidence type="ECO:0000313" key="2">
    <source>
        <dbReference type="Proteomes" id="UP000198847"/>
    </source>
</evidence>
<protein>
    <submittedName>
        <fullName evidence="1">Uncharacterized protein</fullName>
    </submittedName>
</protein>
<dbReference type="RefSeq" id="WP_143050565.1">
    <property type="nucleotide sequence ID" value="NZ_FODY01000004.1"/>
</dbReference>
<reference evidence="1 2" key="1">
    <citation type="submission" date="2016-10" db="EMBL/GenBank/DDBJ databases">
        <authorList>
            <person name="de Groot N.N."/>
        </authorList>
    </citation>
    <scope>NUCLEOTIDE SEQUENCE [LARGE SCALE GENOMIC DNA]</scope>
    <source>
        <strain evidence="1 2">DSM 13305</strain>
    </source>
</reference>
<dbReference type="InterPro" id="IPR045722">
    <property type="entry name" value="DUF6076"/>
</dbReference>
<dbReference type="Proteomes" id="UP000198847">
    <property type="component" value="Unassembled WGS sequence"/>
</dbReference>
<keyword evidence="2" id="KW-1185">Reference proteome</keyword>
<sequence length="444" mass="52598">MPNFDDQGHRYLFDFVAAELSKFEVLLDKFFSTMFDFVKLELTQDGLRKEFNSDYEKALQSNFAVVEADFYVPNVYFEEMVSILKFSHPYYKIGENARNIVKNIVIDYFHFHSSLNERLLFEDDYKEKVSDLLSIPKGFFPKNRLDQLYQVYIKCYRQSSSIRRKIAKGRELDAKYSLNIITFQQKMKELLFRILDISVPIINRLSIFERISLYKKIQSMPFSNADIQKLPKELSDFITAHPLHNSLHYDFAPEGNIKISIFETENKMYEKLQVESLEQLLEWEFIKMVQAGVRIKKCACCNRYFLVKDAKNNYCGRKFKGNKTCLDVGSNHRFYELKKNDVYYKAWRTAICRNRARITSKSNSISEDSFICWRIEGDRKLTDVRKDAEKSSESFFKWLAMTNDEIKEYEINMISILGQEEYSRIISEWKAKNKPKNILRASPT</sequence>
<dbReference type="OrthoDB" id="1830004at2"/>
<name>A0A1H8RLY1_9FIRM</name>
<gene>
    <name evidence="1" type="ORF">SAMN04490178_1042</name>
</gene>